<dbReference type="PANTHER" id="PTHR12993">
    <property type="entry name" value="N-ACETYLGLUCOSAMINYL-PHOSPHATIDYLINOSITOL DE-N-ACETYLASE-RELATED"/>
    <property type="match status" value="1"/>
</dbReference>
<dbReference type="RefSeq" id="WP_106587851.1">
    <property type="nucleotide sequence ID" value="NZ_PYAV01000003.1"/>
</dbReference>
<evidence type="ECO:0000256" key="1">
    <source>
        <dbReference type="ARBA" id="ARBA00001947"/>
    </source>
</evidence>
<dbReference type="InterPro" id="IPR024078">
    <property type="entry name" value="LmbE-like_dom_sf"/>
</dbReference>
<dbReference type="AlphaFoldDB" id="A0A2P8HWC8"/>
<name>A0A2P8HWC8_9BACI</name>
<dbReference type="NCBIfam" id="TIGR04001">
    <property type="entry name" value="thiol_BshB1"/>
    <property type="match status" value="1"/>
</dbReference>
<dbReference type="Pfam" id="PF02585">
    <property type="entry name" value="PIG-L"/>
    <property type="match status" value="1"/>
</dbReference>
<keyword evidence="3" id="KW-1185">Reference proteome</keyword>
<dbReference type="InterPro" id="IPR023842">
    <property type="entry name" value="Bacillithiol_biosynth_BshB1"/>
</dbReference>
<gene>
    <name evidence="2" type="ORF">B0H94_103139</name>
</gene>
<dbReference type="EMBL" id="PYAV01000003">
    <property type="protein sequence ID" value="PSL50527.1"/>
    <property type="molecule type" value="Genomic_DNA"/>
</dbReference>
<comment type="cofactor">
    <cofactor evidence="1">
        <name>Zn(2+)</name>
        <dbReference type="ChEBI" id="CHEBI:29105"/>
    </cofactor>
</comment>
<proteinExistence type="predicted"/>
<dbReference type="GO" id="GO:0071793">
    <property type="term" value="P:bacillithiol biosynthetic process"/>
    <property type="evidence" value="ECO:0007669"/>
    <property type="project" value="InterPro"/>
</dbReference>
<protein>
    <submittedName>
        <fullName evidence="2">Bacillithiol biosynthesis deacetylase BshB1</fullName>
    </submittedName>
</protein>
<sequence>MTKPVDLLAFSAHPDDAEIGMAATLHQKKQEGARTAICSITCAELSSNGTPAMRQEEAAAAAAVLGVDERIQLEAPDRGLVQQMGIIEELTEVIRQYQPRLVFAPWHEDRHPDHGAAASLVREAVFNARIRHYETATPAVKTVEKLYYYFINGMPEPQFFVDVSNSMHAKKQALNCYQSQFEGGADSVQTPLTDGYIEAVTARERAYGRQAGTTYAEGFMSEYPIVFRSL</sequence>
<dbReference type="GO" id="GO:0019213">
    <property type="term" value="F:deacetylase activity"/>
    <property type="evidence" value="ECO:0007669"/>
    <property type="project" value="InterPro"/>
</dbReference>
<dbReference type="InterPro" id="IPR003737">
    <property type="entry name" value="GlcNAc_PI_deacetylase-related"/>
</dbReference>
<accession>A0A2P8HWC8</accession>
<dbReference type="OrthoDB" id="9778719at2"/>
<dbReference type="SUPFAM" id="SSF102588">
    <property type="entry name" value="LmbE-like"/>
    <property type="match status" value="1"/>
</dbReference>
<dbReference type="PANTHER" id="PTHR12993:SF30">
    <property type="entry name" value="N-ACETYL-ALPHA-D-GLUCOSAMINYL L-MALATE DEACETYLASE 1"/>
    <property type="match status" value="1"/>
</dbReference>
<dbReference type="GO" id="GO:0016811">
    <property type="term" value="F:hydrolase activity, acting on carbon-nitrogen (but not peptide) bonds, in linear amides"/>
    <property type="evidence" value="ECO:0007669"/>
    <property type="project" value="TreeGrafter"/>
</dbReference>
<dbReference type="Proteomes" id="UP000242310">
    <property type="component" value="Unassembled WGS sequence"/>
</dbReference>
<evidence type="ECO:0000313" key="2">
    <source>
        <dbReference type="EMBL" id="PSL50527.1"/>
    </source>
</evidence>
<organism evidence="2 3">
    <name type="scientific">Salsuginibacillus halophilus</name>
    <dbReference type="NCBI Taxonomy" id="517424"/>
    <lineage>
        <taxon>Bacteria</taxon>
        <taxon>Bacillati</taxon>
        <taxon>Bacillota</taxon>
        <taxon>Bacilli</taxon>
        <taxon>Bacillales</taxon>
        <taxon>Bacillaceae</taxon>
        <taxon>Salsuginibacillus</taxon>
    </lineage>
</organism>
<evidence type="ECO:0000313" key="3">
    <source>
        <dbReference type="Proteomes" id="UP000242310"/>
    </source>
</evidence>
<dbReference type="Gene3D" id="3.40.50.10320">
    <property type="entry name" value="LmbE-like"/>
    <property type="match status" value="1"/>
</dbReference>
<comment type="caution">
    <text evidence="2">The sequence shown here is derived from an EMBL/GenBank/DDBJ whole genome shotgun (WGS) entry which is preliminary data.</text>
</comment>
<reference evidence="2 3" key="1">
    <citation type="submission" date="2018-03" db="EMBL/GenBank/DDBJ databases">
        <title>Genomic Encyclopedia of Type Strains, Phase III (KMG-III): the genomes of soil and plant-associated and newly described type strains.</title>
        <authorList>
            <person name="Whitman W."/>
        </authorList>
    </citation>
    <scope>NUCLEOTIDE SEQUENCE [LARGE SCALE GENOMIC DNA]</scope>
    <source>
        <strain evidence="2 3">CGMCC 1.07653</strain>
    </source>
</reference>